<dbReference type="GO" id="GO:0005576">
    <property type="term" value="C:extracellular region"/>
    <property type="evidence" value="ECO:0007669"/>
    <property type="project" value="UniProtKB-SubCell"/>
</dbReference>
<proteinExistence type="inferred from homology"/>
<protein>
    <recommendedName>
        <fullName evidence="5">MD-2-related lipid-recognition domain-containing protein</fullName>
    </recommendedName>
</protein>
<organism evidence="6">
    <name type="scientific">Anopheles coluzzii</name>
    <name type="common">African malaria mosquito</name>
    <dbReference type="NCBI Taxonomy" id="1518534"/>
    <lineage>
        <taxon>Eukaryota</taxon>
        <taxon>Metazoa</taxon>
        <taxon>Ecdysozoa</taxon>
        <taxon>Arthropoda</taxon>
        <taxon>Hexapoda</taxon>
        <taxon>Insecta</taxon>
        <taxon>Pterygota</taxon>
        <taxon>Neoptera</taxon>
        <taxon>Endopterygota</taxon>
        <taxon>Diptera</taxon>
        <taxon>Nematocera</taxon>
        <taxon>Culicoidea</taxon>
        <taxon>Culicidae</taxon>
        <taxon>Anophelinae</taxon>
        <taxon>Anopheles</taxon>
    </lineage>
</organism>
<keyword evidence="4" id="KW-0732">Signal</keyword>
<dbReference type="InterPro" id="IPR039670">
    <property type="entry name" value="NPC2-like"/>
</dbReference>
<dbReference type="VEuPathDB" id="VectorBase:ACON2_037055"/>
<dbReference type="InterPro" id="IPR014756">
    <property type="entry name" value="Ig_E-set"/>
</dbReference>
<feature type="chain" id="PRO_5036499886" description="MD-2-related lipid-recognition domain-containing protein" evidence="4">
    <location>
        <begin position="19"/>
        <end position="189"/>
    </location>
</feature>
<dbReference type="SUPFAM" id="SSF81296">
    <property type="entry name" value="E set domains"/>
    <property type="match status" value="1"/>
</dbReference>
<reference evidence="6" key="1">
    <citation type="submission" date="2022-08" db="UniProtKB">
        <authorList>
            <consortium name="EnsemblMetazoa"/>
        </authorList>
    </citation>
    <scope>IDENTIFICATION</scope>
</reference>
<keyword evidence="3" id="KW-0964">Secreted</keyword>
<evidence type="ECO:0000256" key="3">
    <source>
        <dbReference type="ARBA" id="ARBA00022525"/>
    </source>
</evidence>
<dbReference type="FunFam" id="2.60.40.770:FF:000001">
    <property type="entry name" value="NPC intracellular cholesterol transporter 2"/>
    <property type="match status" value="1"/>
</dbReference>
<feature type="domain" description="MD-2-related lipid-recognition" evidence="5">
    <location>
        <begin position="56"/>
        <end position="180"/>
    </location>
</feature>
<evidence type="ECO:0000256" key="1">
    <source>
        <dbReference type="ARBA" id="ARBA00004613"/>
    </source>
</evidence>
<sequence>LMICWLPCQSLLIASSSSITVGVSPCVPSQAKMKYFQTVAIMALCLNVAWAEVVNFKKCPGEEKCTIHEVSISPCPEAAEGVACTVYRGTNVSISFDFTPEFAANELTADVSWTQPNFDLPFVGMDTAACKSTKCPTVSGTRQTYAYDLPIKKSYPPKHYDVKWKLTGENSESCCFIVQINITKKSKRT</sequence>
<evidence type="ECO:0000259" key="5">
    <source>
        <dbReference type="SMART" id="SM00737"/>
    </source>
</evidence>
<dbReference type="GO" id="GO:0032934">
    <property type="term" value="F:sterol binding"/>
    <property type="evidence" value="ECO:0007669"/>
    <property type="project" value="InterPro"/>
</dbReference>
<dbReference type="Gene3D" id="2.60.40.770">
    <property type="match status" value="1"/>
</dbReference>
<accession>A0A8W7P629</accession>
<dbReference type="EnsemblMetazoa" id="ACOM026209-RA">
    <property type="protein sequence ID" value="ACOM026209-PA.1"/>
    <property type="gene ID" value="ACOM026209"/>
</dbReference>
<dbReference type="InterPro" id="IPR003172">
    <property type="entry name" value="ML_dom"/>
</dbReference>
<dbReference type="AlphaFoldDB" id="A0A8W7P629"/>
<dbReference type="SMART" id="SM00737">
    <property type="entry name" value="ML"/>
    <property type="match status" value="1"/>
</dbReference>
<comment type="similarity">
    <text evidence="2">Belongs to the NPC2 family.</text>
</comment>
<evidence type="ECO:0000256" key="4">
    <source>
        <dbReference type="SAM" id="SignalP"/>
    </source>
</evidence>
<comment type="subcellular location">
    <subcellularLocation>
        <location evidence="1">Secreted</location>
    </subcellularLocation>
</comment>
<dbReference type="Pfam" id="PF02221">
    <property type="entry name" value="E1_DerP2_DerF2"/>
    <property type="match status" value="1"/>
</dbReference>
<evidence type="ECO:0000313" key="6">
    <source>
        <dbReference type="EnsemblMetazoa" id="ACOM026209-PA.1"/>
    </source>
</evidence>
<name>A0A8W7P629_ANOCL</name>
<feature type="signal peptide" evidence="4">
    <location>
        <begin position="1"/>
        <end position="18"/>
    </location>
</feature>
<dbReference type="Proteomes" id="UP000075882">
    <property type="component" value="Unassembled WGS sequence"/>
</dbReference>
<dbReference type="PANTHER" id="PTHR11306">
    <property type="entry name" value="NIEMANN PICK TYPE C2 PROTEIN NPC2-RELATED"/>
    <property type="match status" value="1"/>
</dbReference>
<evidence type="ECO:0000256" key="2">
    <source>
        <dbReference type="ARBA" id="ARBA00006370"/>
    </source>
</evidence>
<dbReference type="PANTHER" id="PTHR11306:SF55">
    <property type="entry name" value="GEO08227P1-RELATED"/>
    <property type="match status" value="1"/>
</dbReference>
<dbReference type="GO" id="GO:0015918">
    <property type="term" value="P:sterol transport"/>
    <property type="evidence" value="ECO:0007669"/>
    <property type="project" value="InterPro"/>
</dbReference>